<evidence type="ECO:0000313" key="3">
    <source>
        <dbReference type="Proteomes" id="UP000276133"/>
    </source>
</evidence>
<organism evidence="2 3">
    <name type="scientific">Brachionus plicatilis</name>
    <name type="common">Marine rotifer</name>
    <name type="synonym">Brachionus muelleri</name>
    <dbReference type="NCBI Taxonomy" id="10195"/>
    <lineage>
        <taxon>Eukaryota</taxon>
        <taxon>Metazoa</taxon>
        <taxon>Spiralia</taxon>
        <taxon>Gnathifera</taxon>
        <taxon>Rotifera</taxon>
        <taxon>Eurotatoria</taxon>
        <taxon>Monogononta</taxon>
        <taxon>Pseudotrocha</taxon>
        <taxon>Ploima</taxon>
        <taxon>Brachionidae</taxon>
        <taxon>Brachionus</taxon>
    </lineage>
</organism>
<protein>
    <submittedName>
        <fullName evidence="2">Uncharacterized protein</fullName>
    </submittedName>
</protein>
<dbReference type="Proteomes" id="UP000276133">
    <property type="component" value="Unassembled WGS sequence"/>
</dbReference>
<keyword evidence="1" id="KW-0812">Transmembrane</keyword>
<name>A0A3M7SB88_BRAPC</name>
<proteinExistence type="predicted"/>
<accession>A0A3M7SB88</accession>
<comment type="caution">
    <text evidence="2">The sequence shown here is derived from an EMBL/GenBank/DDBJ whole genome shotgun (WGS) entry which is preliminary data.</text>
</comment>
<dbReference type="EMBL" id="REGN01001715">
    <property type="protein sequence ID" value="RNA32989.1"/>
    <property type="molecule type" value="Genomic_DNA"/>
</dbReference>
<feature type="transmembrane region" description="Helical" evidence="1">
    <location>
        <begin position="29"/>
        <end position="46"/>
    </location>
</feature>
<reference evidence="2 3" key="1">
    <citation type="journal article" date="2018" name="Sci. Rep.">
        <title>Genomic signatures of local adaptation to the degree of environmental predictability in rotifers.</title>
        <authorList>
            <person name="Franch-Gras L."/>
            <person name="Hahn C."/>
            <person name="Garcia-Roger E.M."/>
            <person name="Carmona M.J."/>
            <person name="Serra M."/>
            <person name="Gomez A."/>
        </authorList>
    </citation>
    <scope>NUCLEOTIDE SEQUENCE [LARGE SCALE GENOMIC DNA]</scope>
    <source>
        <strain evidence="2">HYR1</strain>
    </source>
</reference>
<gene>
    <name evidence="2" type="ORF">BpHYR1_037720</name>
</gene>
<evidence type="ECO:0000256" key="1">
    <source>
        <dbReference type="SAM" id="Phobius"/>
    </source>
</evidence>
<dbReference type="AlphaFoldDB" id="A0A3M7SB88"/>
<evidence type="ECO:0000313" key="2">
    <source>
        <dbReference type="EMBL" id="RNA32989.1"/>
    </source>
</evidence>
<sequence length="92" mass="10847">MNLKTKRANKRHPPDIIQFKPISRYRKKILLLILIIVIVMAIIDSLEKNKQKTQVQKSIEINKNDLLKNGYSCQKLPENESRHKNEILLENN</sequence>
<keyword evidence="1" id="KW-0472">Membrane</keyword>
<keyword evidence="3" id="KW-1185">Reference proteome</keyword>
<keyword evidence="1" id="KW-1133">Transmembrane helix</keyword>